<dbReference type="OrthoDB" id="407298at2759"/>
<dbReference type="PROSITE" id="PS51405">
    <property type="entry name" value="HEME_HALOPEROXIDASE"/>
    <property type="match status" value="1"/>
</dbReference>
<dbReference type="AlphaFoldDB" id="A0A136ISG0"/>
<dbReference type="InterPro" id="IPR000028">
    <property type="entry name" value="Chloroperoxidase"/>
</dbReference>
<accession>A0A136ISG0</accession>
<keyword evidence="10" id="KW-1185">Reference proteome</keyword>
<dbReference type="EMBL" id="KQ964260">
    <property type="protein sequence ID" value="KXJ87853.1"/>
    <property type="molecule type" value="Genomic_DNA"/>
</dbReference>
<dbReference type="Gene3D" id="1.10.489.10">
    <property type="entry name" value="Chloroperoxidase-like"/>
    <property type="match status" value="1"/>
</dbReference>
<evidence type="ECO:0000256" key="3">
    <source>
        <dbReference type="ARBA" id="ARBA00022617"/>
    </source>
</evidence>
<dbReference type="GO" id="GO:0004601">
    <property type="term" value="F:peroxidase activity"/>
    <property type="evidence" value="ECO:0007669"/>
    <property type="project" value="UniProtKB-KW"/>
</dbReference>
<reference evidence="10" key="1">
    <citation type="submission" date="2016-02" db="EMBL/GenBank/DDBJ databases">
        <title>Draft genome sequence of Microdochium bolleyi, a fungal endophyte of beachgrass.</title>
        <authorList>
            <consortium name="DOE Joint Genome Institute"/>
            <person name="David A.S."/>
            <person name="May G."/>
            <person name="Haridas S."/>
            <person name="Lim J."/>
            <person name="Wang M."/>
            <person name="Labutti K."/>
            <person name="Lipzen A."/>
            <person name="Barry K."/>
            <person name="Grigoriev I.V."/>
        </authorList>
    </citation>
    <scope>NUCLEOTIDE SEQUENCE [LARGE SCALE GENOMIC DNA]</scope>
    <source>
        <strain evidence="10">J235TASD1</strain>
    </source>
</reference>
<dbReference type="InParanoid" id="A0A136ISG0"/>
<protein>
    <submittedName>
        <fullName evidence="9">Chloroperoxidase</fullName>
    </submittedName>
</protein>
<feature type="domain" description="Heme haloperoxidase family profile" evidence="8">
    <location>
        <begin position="30"/>
        <end position="233"/>
    </location>
</feature>
<dbReference type="InterPro" id="IPR036851">
    <property type="entry name" value="Chloroperoxidase-like_sf"/>
</dbReference>
<dbReference type="STRING" id="196109.A0A136ISG0"/>
<evidence type="ECO:0000313" key="10">
    <source>
        <dbReference type="Proteomes" id="UP000070501"/>
    </source>
</evidence>
<evidence type="ECO:0000259" key="8">
    <source>
        <dbReference type="PROSITE" id="PS51405"/>
    </source>
</evidence>
<evidence type="ECO:0000256" key="6">
    <source>
        <dbReference type="ARBA" id="ARBA00023004"/>
    </source>
</evidence>
<evidence type="ECO:0000256" key="5">
    <source>
        <dbReference type="ARBA" id="ARBA00023002"/>
    </source>
</evidence>
<keyword evidence="3" id="KW-0349">Heme</keyword>
<sequence length="249" mass="28380">MYFGPTDPIRALLNFDTKAREAEAMKIRAEDHSYHRLNIEDRAPCPGLNALCNQGFLPRDGKNITLPRLEAALMEALHMTGTVAHTLAIQMCPVLRKDGTFDLVDARTHNVVEHDRSMTRLDFRHGDNYTMQPDMFQRMLDDAEGGDLTLRTMARSYIRRQAEHEKNGGRPHDLRMWFVSLLITVGFINAEATGHPSQRAARVFYTEERLEEHVLSNTSPRSLHGLLWKAVVLVYHVSTFKVLAFLNIG</sequence>
<evidence type="ECO:0000313" key="9">
    <source>
        <dbReference type="EMBL" id="KXJ87853.1"/>
    </source>
</evidence>
<evidence type="ECO:0000256" key="1">
    <source>
        <dbReference type="ARBA" id="ARBA00001970"/>
    </source>
</evidence>
<evidence type="ECO:0000256" key="2">
    <source>
        <dbReference type="ARBA" id="ARBA00022559"/>
    </source>
</evidence>
<dbReference type="Proteomes" id="UP000070501">
    <property type="component" value="Unassembled WGS sequence"/>
</dbReference>
<evidence type="ECO:0000256" key="7">
    <source>
        <dbReference type="ARBA" id="ARBA00025795"/>
    </source>
</evidence>
<keyword evidence="5" id="KW-0560">Oxidoreductase</keyword>
<comment type="cofactor">
    <cofactor evidence="1">
        <name>heme b</name>
        <dbReference type="ChEBI" id="CHEBI:60344"/>
    </cofactor>
</comment>
<dbReference type="GO" id="GO:0046872">
    <property type="term" value="F:metal ion binding"/>
    <property type="evidence" value="ECO:0007669"/>
    <property type="project" value="UniProtKB-KW"/>
</dbReference>
<organism evidence="9 10">
    <name type="scientific">Microdochium bolleyi</name>
    <dbReference type="NCBI Taxonomy" id="196109"/>
    <lineage>
        <taxon>Eukaryota</taxon>
        <taxon>Fungi</taxon>
        <taxon>Dikarya</taxon>
        <taxon>Ascomycota</taxon>
        <taxon>Pezizomycotina</taxon>
        <taxon>Sordariomycetes</taxon>
        <taxon>Xylariomycetidae</taxon>
        <taxon>Xylariales</taxon>
        <taxon>Microdochiaceae</taxon>
        <taxon>Microdochium</taxon>
    </lineage>
</organism>
<gene>
    <name evidence="9" type="ORF">Micbo1qcDRAFT_236088</name>
</gene>
<keyword evidence="4" id="KW-0479">Metal-binding</keyword>
<dbReference type="PANTHER" id="PTHR33577">
    <property type="entry name" value="STERIGMATOCYSTIN BIOSYNTHESIS PEROXIDASE STCC-RELATED"/>
    <property type="match status" value="1"/>
</dbReference>
<dbReference type="SUPFAM" id="SSF47571">
    <property type="entry name" value="Cloroperoxidase"/>
    <property type="match status" value="1"/>
</dbReference>
<evidence type="ECO:0000256" key="4">
    <source>
        <dbReference type="ARBA" id="ARBA00022723"/>
    </source>
</evidence>
<keyword evidence="2 9" id="KW-0575">Peroxidase</keyword>
<dbReference type="PANTHER" id="PTHR33577:SF9">
    <property type="entry name" value="PEROXIDASE STCC"/>
    <property type="match status" value="1"/>
</dbReference>
<proteinExistence type="inferred from homology"/>
<name>A0A136ISG0_9PEZI</name>
<keyword evidence="6" id="KW-0408">Iron</keyword>
<comment type="similarity">
    <text evidence="7">Belongs to the chloroperoxidase family.</text>
</comment>
<dbReference type="Pfam" id="PF01328">
    <property type="entry name" value="Peroxidase_2"/>
    <property type="match status" value="1"/>
</dbReference>